<evidence type="ECO:0000313" key="2">
    <source>
        <dbReference type="Proteomes" id="UP001634394"/>
    </source>
</evidence>
<dbReference type="Proteomes" id="UP001634394">
    <property type="component" value="Unassembled WGS sequence"/>
</dbReference>
<proteinExistence type="predicted"/>
<keyword evidence="2" id="KW-1185">Reference proteome</keyword>
<sequence length="52" mass="5996">MQSLQISQTETKSQYNHSRYLRQKASLNVITPDISDRNQVSIQSLQISQTET</sequence>
<evidence type="ECO:0000313" key="1">
    <source>
        <dbReference type="EMBL" id="KAL3855916.1"/>
    </source>
</evidence>
<organism evidence="1 2">
    <name type="scientific">Sinanodonta woodiana</name>
    <name type="common">Chinese pond mussel</name>
    <name type="synonym">Anodonta woodiana</name>
    <dbReference type="NCBI Taxonomy" id="1069815"/>
    <lineage>
        <taxon>Eukaryota</taxon>
        <taxon>Metazoa</taxon>
        <taxon>Spiralia</taxon>
        <taxon>Lophotrochozoa</taxon>
        <taxon>Mollusca</taxon>
        <taxon>Bivalvia</taxon>
        <taxon>Autobranchia</taxon>
        <taxon>Heteroconchia</taxon>
        <taxon>Palaeoheterodonta</taxon>
        <taxon>Unionida</taxon>
        <taxon>Unionoidea</taxon>
        <taxon>Unionidae</taxon>
        <taxon>Unioninae</taxon>
        <taxon>Sinanodonta</taxon>
    </lineage>
</organism>
<protein>
    <submittedName>
        <fullName evidence="1">Uncharacterized protein</fullName>
    </submittedName>
</protein>
<accession>A0ABD3V4K3</accession>
<dbReference type="AlphaFoldDB" id="A0ABD3V4K3"/>
<gene>
    <name evidence="1" type="ORF">ACJMK2_015113</name>
</gene>
<dbReference type="EMBL" id="JBJQND010000014">
    <property type="protein sequence ID" value="KAL3855916.1"/>
    <property type="molecule type" value="Genomic_DNA"/>
</dbReference>
<name>A0ABD3V4K3_SINWO</name>
<reference evidence="1 2" key="1">
    <citation type="submission" date="2024-11" db="EMBL/GenBank/DDBJ databases">
        <title>Chromosome-level genome assembly of the freshwater bivalve Anodonta woodiana.</title>
        <authorList>
            <person name="Chen X."/>
        </authorList>
    </citation>
    <scope>NUCLEOTIDE SEQUENCE [LARGE SCALE GENOMIC DNA]</scope>
    <source>
        <strain evidence="1">MN2024</strain>
        <tissue evidence="1">Gills</tissue>
    </source>
</reference>
<feature type="non-terminal residue" evidence="1">
    <location>
        <position position="52"/>
    </location>
</feature>
<comment type="caution">
    <text evidence="1">The sequence shown here is derived from an EMBL/GenBank/DDBJ whole genome shotgun (WGS) entry which is preliminary data.</text>
</comment>